<keyword evidence="2 11" id="KW-0813">Transport</keyword>
<keyword evidence="6" id="KW-0408">Iron</keyword>
<protein>
    <submittedName>
        <fullName evidence="13">TonB-dependent receptor</fullName>
    </submittedName>
</protein>
<reference evidence="13 14" key="1">
    <citation type="journal article" date="2012" name="J. Bacteriol.">
        <title>De Novo Genome Project of Cupriavidus basilensis OR16.</title>
        <authorList>
            <person name="Cserhati M."/>
            <person name="Kriszt B."/>
            <person name="Szoboszlay S."/>
            <person name="Toth A."/>
            <person name="Szabo I."/>
            <person name="Tancsics A."/>
            <person name="Nagy I."/>
            <person name="Horvath B."/>
            <person name="Nagy I."/>
            <person name="Kukolya J."/>
        </authorList>
    </citation>
    <scope>NUCLEOTIDE SEQUENCE [LARGE SCALE GENOMIC DNA]</scope>
    <source>
        <strain evidence="13 14">OR16</strain>
    </source>
</reference>
<dbReference type="PROSITE" id="PS52016">
    <property type="entry name" value="TONB_DEPENDENT_REC_3"/>
    <property type="match status" value="1"/>
</dbReference>
<dbReference type="Proteomes" id="UP000005808">
    <property type="component" value="Unassembled WGS sequence"/>
</dbReference>
<evidence type="ECO:0000256" key="11">
    <source>
        <dbReference type="PROSITE-ProRule" id="PRU01360"/>
    </source>
</evidence>
<evidence type="ECO:0000256" key="10">
    <source>
        <dbReference type="ARBA" id="ARBA00023237"/>
    </source>
</evidence>
<dbReference type="SUPFAM" id="SSF56935">
    <property type="entry name" value="Porins"/>
    <property type="match status" value="1"/>
</dbReference>
<keyword evidence="9 11" id="KW-0472">Membrane</keyword>
<keyword evidence="5 11" id="KW-0812">Transmembrane</keyword>
<evidence type="ECO:0000313" key="14">
    <source>
        <dbReference type="Proteomes" id="UP000005808"/>
    </source>
</evidence>
<keyword evidence="3 11" id="KW-1134">Transmembrane beta strand</keyword>
<evidence type="ECO:0000256" key="5">
    <source>
        <dbReference type="ARBA" id="ARBA00022692"/>
    </source>
</evidence>
<gene>
    <name evidence="13" type="ORF">OR16_24695</name>
</gene>
<feature type="non-terminal residue" evidence="13">
    <location>
        <position position="133"/>
    </location>
</feature>
<evidence type="ECO:0000256" key="7">
    <source>
        <dbReference type="ARBA" id="ARBA00023065"/>
    </source>
</evidence>
<dbReference type="PANTHER" id="PTHR32552:SF81">
    <property type="entry name" value="TONB-DEPENDENT OUTER MEMBRANE RECEPTOR"/>
    <property type="match status" value="1"/>
</dbReference>
<evidence type="ECO:0000256" key="1">
    <source>
        <dbReference type="ARBA" id="ARBA00004571"/>
    </source>
</evidence>
<dbReference type="AlphaFoldDB" id="H1SA20"/>
<dbReference type="GO" id="GO:0006826">
    <property type="term" value="P:iron ion transport"/>
    <property type="evidence" value="ECO:0007669"/>
    <property type="project" value="UniProtKB-KW"/>
</dbReference>
<keyword evidence="4" id="KW-0410">Iron transport</keyword>
<name>H1SA20_9BURK</name>
<dbReference type="OrthoDB" id="8538693at2"/>
<sequence>MLSGWVTAQTAPQTTIELEAQVVTAQKFEQNILDVPATVEAVSAEELALHQIDSLEGLDKLINGLSISSYTGGQPRIFLRGMGDAFDLKNKRVAVYIDGVPQLDSVLQDPLLLNNVERVEVLKGPQGTLYGRN</sequence>
<evidence type="ECO:0000256" key="8">
    <source>
        <dbReference type="ARBA" id="ARBA00023077"/>
    </source>
</evidence>
<keyword evidence="10 11" id="KW-0998">Cell outer membrane</keyword>
<dbReference type="PANTHER" id="PTHR32552">
    <property type="entry name" value="FERRICHROME IRON RECEPTOR-RELATED"/>
    <property type="match status" value="1"/>
</dbReference>
<evidence type="ECO:0000256" key="6">
    <source>
        <dbReference type="ARBA" id="ARBA00023004"/>
    </source>
</evidence>
<dbReference type="InterPro" id="IPR039426">
    <property type="entry name" value="TonB-dep_rcpt-like"/>
</dbReference>
<dbReference type="GO" id="GO:0009279">
    <property type="term" value="C:cell outer membrane"/>
    <property type="evidence" value="ECO:0007669"/>
    <property type="project" value="UniProtKB-SubCell"/>
</dbReference>
<keyword evidence="8" id="KW-0798">TonB box</keyword>
<comment type="caution">
    <text evidence="13">The sequence shown here is derived from an EMBL/GenBank/DDBJ whole genome shotgun (WGS) entry which is preliminary data.</text>
</comment>
<dbReference type="InterPro" id="IPR012910">
    <property type="entry name" value="Plug_dom"/>
</dbReference>
<proteinExistence type="inferred from homology"/>
<keyword evidence="7" id="KW-0406">Ion transport</keyword>
<dbReference type="Pfam" id="PF07715">
    <property type="entry name" value="Plug"/>
    <property type="match status" value="1"/>
</dbReference>
<evidence type="ECO:0000256" key="3">
    <source>
        <dbReference type="ARBA" id="ARBA00022452"/>
    </source>
</evidence>
<dbReference type="Gene3D" id="2.40.170.20">
    <property type="entry name" value="TonB-dependent receptor, beta-barrel domain"/>
    <property type="match status" value="1"/>
</dbReference>
<evidence type="ECO:0000259" key="12">
    <source>
        <dbReference type="Pfam" id="PF07715"/>
    </source>
</evidence>
<evidence type="ECO:0000256" key="4">
    <source>
        <dbReference type="ARBA" id="ARBA00022496"/>
    </source>
</evidence>
<dbReference type="InterPro" id="IPR036942">
    <property type="entry name" value="Beta-barrel_TonB_sf"/>
</dbReference>
<accession>H1SA20</accession>
<comment type="similarity">
    <text evidence="11">Belongs to the TonB-dependent receptor family.</text>
</comment>
<evidence type="ECO:0000256" key="9">
    <source>
        <dbReference type="ARBA" id="ARBA00023136"/>
    </source>
</evidence>
<comment type="subcellular location">
    <subcellularLocation>
        <location evidence="1 11">Cell outer membrane</location>
        <topology evidence="1 11">Multi-pass membrane protein</topology>
    </subcellularLocation>
</comment>
<evidence type="ECO:0000313" key="13">
    <source>
        <dbReference type="EMBL" id="EHP40569.1"/>
    </source>
</evidence>
<evidence type="ECO:0000256" key="2">
    <source>
        <dbReference type="ARBA" id="ARBA00022448"/>
    </source>
</evidence>
<feature type="domain" description="TonB-dependent receptor plug" evidence="12">
    <location>
        <begin position="33"/>
        <end position="133"/>
    </location>
</feature>
<keyword evidence="13" id="KW-0675">Receptor</keyword>
<dbReference type="EMBL" id="AHJE01000062">
    <property type="protein sequence ID" value="EHP40569.1"/>
    <property type="molecule type" value="Genomic_DNA"/>
</dbReference>
<organism evidence="13 14">
    <name type="scientific">Cupriavidus basilensis OR16</name>
    <dbReference type="NCBI Taxonomy" id="1127483"/>
    <lineage>
        <taxon>Bacteria</taxon>
        <taxon>Pseudomonadati</taxon>
        <taxon>Pseudomonadota</taxon>
        <taxon>Betaproteobacteria</taxon>
        <taxon>Burkholderiales</taxon>
        <taxon>Burkholderiaceae</taxon>
        <taxon>Cupriavidus</taxon>
    </lineage>
</organism>